<accession>A0ABP9D2N8</accession>
<gene>
    <name evidence="1" type="ORF">GCM10023331_06820</name>
</gene>
<evidence type="ECO:0000313" key="1">
    <source>
        <dbReference type="EMBL" id="GAA4824963.1"/>
    </source>
</evidence>
<comment type="caution">
    <text evidence="1">The sequence shown here is derived from an EMBL/GenBank/DDBJ whole genome shotgun (WGS) entry which is preliminary data.</text>
</comment>
<name>A0ABP9D2N8_9BACT</name>
<organism evidence="1 2">
    <name type="scientific">Algivirga pacifica</name>
    <dbReference type="NCBI Taxonomy" id="1162670"/>
    <lineage>
        <taxon>Bacteria</taxon>
        <taxon>Pseudomonadati</taxon>
        <taxon>Bacteroidota</taxon>
        <taxon>Cytophagia</taxon>
        <taxon>Cytophagales</taxon>
        <taxon>Flammeovirgaceae</taxon>
        <taxon>Algivirga</taxon>
    </lineage>
</organism>
<reference evidence="2" key="1">
    <citation type="journal article" date="2019" name="Int. J. Syst. Evol. Microbiol.">
        <title>The Global Catalogue of Microorganisms (GCM) 10K type strain sequencing project: providing services to taxonomists for standard genome sequencing and annotation.</title>
        <authorList>
            <consortium name="The Broad Institute Genomics Platform"/>
            <consortium name="The Broad Institute Genome Sequencing Center for Infectious Disease"/>
            <person name="Wu L."/>
            <person name="Ma J."/>
        </authorList>
    </citation>
    <scope>NUCLEOTIDE SEQUENCE [LARGE SCALE GENOMIC DNA]</scope>
    <source>
        <strain evidence="2">JCM 18326</strain>
    </source>
</reference>
<sequence length="61" mass="7138">MLVSPNNILKYYIKWNIDHVYVDINIMKLLLIIIVKDILPWKIVKRITENGSRGNKGIQGM</sequence>
<protein>
    <submittedName>
        <fullName evidence="1">Uncharacterized protein</fullName>
    </submittedName>
</protein>
<dbReference type="EMBL" id="BAABJX010000014">
    <property type="protein sequence ID" value="GAA4824963.1"/>
    <property type="molecule type" value="Genomic_DNA"/>
</dbReference>
<evidence type="ECO:0000313" key="2">
    <source>
        <dbReference type="Proteomes" id="UP001500298"/>
    </source>
</evidence>
<proteinExistence type="predicted"/>
<keyword evidence="2" id="KW-1185">Reference proteome</keyword>
<dbReference type="Proteomes" id="UP001500298">
    <property type="component" value="Unassembled WGS sequence"/>
</dbReference>